<dbReference type="Proteomes" id="UP001231189">
    <property type="component" value="Unassembled WGS sequence"/>
</dbReference>
<keyword evidence="3" id="KW-1185">Reference proteome</keyword>
<dbReference type="AlphaFoldDB" id="A0AAD8WJ46"/>
<name>A0AAD8WJ46_LOLMU</name>
<evidence type="ECO:0000256" key="1">
    <source>
        <dbReference type="ARBA" id="ARBA00005437"/>
    </source>
</evidence>
<evidence type="ECO:0000313" key="3">
    <source>
        <dbReference type="Proteomes" id="UP001231189"/>
    </source>
</evidence>
<dbReference type="InterPro" id="IPR007612">
    <property type="entry name" value="LOR"/>
</dbReference>
<proteinExistence type="inferred from homology"/>
<dbReference type="InterPro" id="IPR038595">
    <property type="entry name" value="LOR_sf"/>
</dbReference>
<comment type="caution">
    <text evidence="2">The sequence shown here is derived from an EMBL/GenBank/DDBJ whole genome shotgun (WGS) entry which is preliminary data.</text>
</comment>
<dbReference type="EMBL" id="JAUUTY010000003">
    <property type="protein sequence ID" value="KAK1661990.1"/>
    <property type="molecule type" value="Genomic_DNA"/>
</dbReference>
<comment type="similarity">
    <text evidence="1">Belongs to the LOR family.</text>
</comment>
<accession>A0AAD8WJ46</accession>
<dbReference type="Pfam" id="PF04525">
    <property type="entry name" value="LOR"/>
    <property type="match status" value="1"/>
</dbReference>
<gene>
    <name evidence="2" type="ORF">QYE76_050149</name>
</gene>
<dbReference type="SUPFAM" id="SSF54518">
    <property type="entry name" value="Tubby C-terminal domain-like"/>
    <property type="match status" value="1"/>
</dbReference>
<sequence>MTMVVDRRYCAPYETAFTVDRPRFRSTAVTDAGGAEVMQVKHTMFSYLEQFVLHDTASRRPVLNVQQSPLKDTSGTRWEAFRGESTDRREQLLFRAVMASPSLRFSATKVHVFLAGNRREQAPDFVVGGSFFGGECTVSRGNSPVAIAMISRDSGNEWDAGRGKYTYTAEINRGVDHAFILALIVILDKMHNYSPPSRASEGTRRCDRCRSSCS</sequence>
<organism evidence="2 3">
    <name type="scientific">Lolium multiflorum</name>
    <name type="common">Italian ryegrass</name>
    <name type="synonym">Lolium perenne subsp. multiflorum</name>
    <dbReference type="NCBI Taxonomy" id="4521"/>
    <lineage>
        <taxon>Eukaryota</taxon>
        <taxon>Viridiplantae</taxon>
        <taxon>Streptophyta</taxon>
        <taxon>Embryophyta</taxon>
        <taxon>Tracheophyta</taxon>
        <taxon>Spermatophyta</taxon>
        <taxon>Magnoliopsida</taxon>
        <taxon>Liliopsida</taxon>
        <taxon>Poales</taxon>
        <taxon>Poaceae</taxon>
        <taxon>BOP clade</taxon>
        <taxon>Pooideae</taxon>
        <taxon>Poodae</taxon>
        <taxon>Poeae</taxon>
        <taxon>Poeae Chloroplast Group 2 (Poeae type)</taxon>
        <taxon>Loliodinae</taxon>
        <taxon>Loliinae</taxon>
        <taxon>Lolium</taxon>
    </lineage>
</organism>
<dbReference type="PANTHER" id="PTHR31087:SF94">
    <property type="entry name" value="EXPRESSED PROTEIN"/>
    <property type="match status" value="1"/>
</dbReference>
<reference evidence="2" key="1">
    <citation type="submission" date="2023-07" db="EMBL/GenBank/DDBJ databases">
        <title>A chromosome-level genome assembly of Lolium multiflorum.</title>
        <authorList>
            <person name="Chen Y."/>
            <person name="Copetti D."/>
            <person name="Kolliker R."/>
            <person name="Studer B."/>
        </authorList>
    </citation>
    <scope>NUCLEOTIDE SEQUENCE</scope>
    <source>
        <strain evidence="2">02402/16</strain>
        <tissue evidence="2">Leaf</tissue>
    </source>
</reference>
<evidence type="ECO:0000313" key="2">
    <source>
        <dbReference type="EMBL" id="KAK1661990.1"/>
    </source>
</evidence>
<protein>
    <submittedName>
        <fullName evidence="2">Uncharacterized protein</fullName>
    </submittedName>
</protein>
<dbReference type="InterPro" id="IPR025659">
    <property type="entry name" value="Tubby-like_C"/>
</dbReference>
<dbReference type="PANTHER" id="PTHR31087">
    <property type="match status" value="1"/>
</dbReference>
<dbReference type="Gene3D" id="2.40.160.200">
    <property type="entry name" value="LURP1-related"/>
    <property type="match status" value="1"/>
</dbReference>